<feature type="domain" description="SnoaL-like" evidence="1">
    <location>
        <begin position="18"/>
        <end position="119"/>
    </location>
</feature>
<dbReference type="Pfam" id="PF12680">
    <property type="entry name" value="SnoaL_2"/>
    <property type="match status" value="1"/>
</dbReference>
<evidence type="ECO:0000313" key="2">
    <source>
        <dbReference type="EMBL" id="MDC7693465.1"/>
    </source>
</evidence>
<sequence>MTQTFTLAERPEDIVPNLLAHLNSLDVDTMLGFYEPEGLIVDPSGTPQQGRDAIGAELAKYFSLGLQMRITERHRFVAGDTCLLILDWDYIGTARDGTEINMSATATDIARRGPDGKWRYLIDNPFGAVVREAQ</sequence>
<dbReference type="RefSeq" id="WP_272740229.1">
    <property type="nucleotide sequence ID" value="NZ_JAQQKW010000002.1"/>
</dbReference>
<dbReference type="EMBL" id="JAQQKW010000002">
    <property type="protein sequence ID" value="MDC7693465.1"/>
    <property type="molecule type" value="Genomic_DNA"/>
</dbReference>
<organism evidence="2 3">
    <name type="scientific">Asticcacaulis currens</name>
    <dbReference type="NCBI Taxonomy" id="2984210"/>
    <lineage>
        <taxon>Bacteria</taxon>
        <taxon>Pseudomonadati</taxon>
        <taxon>Pseudomonadota</taxon>
        <taxon>Alphaproteobacteria</taxon>
        <taxon>Caulobacterales</taxon>
        <taxon>Caulobacteraceae</taxon>
        <taxon>Asticcacaulis</taxon>
    </lineage>
</organism>
<comment type="caution">
    <text evidence="2">The sequence shown here is derived from an EMBL/GenBank/DDBJ whole genome shotgun (WGS) entry which is preliminary data.</text>
</comment>
<dbReference type="Gene3D" id="3.10.450.50">
    <property type="match status" value="1"/>
</dbReference>
<dbReference type="Proteomes" id="UP001216595">
    <property type="component" value="Unassembled WGS sequence"/>
</dbReference>
<evidence type="ECO:0000313" key="3">
    <source>
        <dbReference type="Proteomes" id="UP001216595"/>
    </source>
</evidence>
<keyword evidence="3" id="KW-1185">Reference proteome</keyword>
<dbReference type="InterPro" id="IPR032710">
    <property type="entry name" value="NTF2-like_dom_sf"/>
</dbReference>
<reference evidence="2 3" key="1">
    <citation type="submission" date="2023-01" db="EMBL/GenBank/DDBJ databases">
        <title>Novel species of the genus Asticcacaulis isolated from rivers.</title>
        <authorList>
            <person name="Lu H."/>
        </authorList>
    </citation>
    <scope>NUCLEOTIDE SEQUENCE [LARGE SCALE GENOMIC DNA]</scope>
    <source>
        <strain evidence="2 3">DXS10W</strain>
    </source>
</reference>
<accession>A0ABT5IB96</accession>
<evidence type="ECO:0000259" key="1">
    <source>
        <dbReference type="Pfam" id="PF12680"/>
    </source>
</evidence>
<gene>
    <name evidence="2" type="ORF">PQU94_04115</name>
</gene>
<name>A0ABT5IB96_9CAUL</name>
<dbReference type="InterPro" id="IPR037401">
    <property type="entry name" value="SnoaL-like"/>
</dbReference>
<dbReference type="SUPFAM" id="SSF54427">
    <property type="entry name" value="NTF2-like"/>
    <property type="match status" value="1"/>
</dbReference>
<protein>
    <submittedName>
        <fullName evidence="2">Nuclear transport factor 2 family protein</fullName>
    </submittedName>
</protein>
<proteinExistence type="predicted"/>